<dbReference type="GO" id="GO:0004930">
    <property type="term" value="F:G protein-coupled receptor activity"/>
    <property type="evidence" value="ECO:0007669"/>
    <property type="project" value="UniProtKB-KW"/>
</dbReference>
<dbReference type="Gene3D" id="1.20.1070.10">
    <property type="entry name" value="Rhodopsin 7-helix transmembrane proteins"/>
    <property type="match status" value="1"/>
</dbReference>
<keyword evidence="5" id="KW-0812">Transmembrane</keyword>
<keyword evidence="4" id="KW-0807">Transducer</keyword>
<keyword evidence="7" id="KW-1185">Reference proteome</keyword>
<keyword evidence="5" id="KW-1133">Transmembrane helix</keyword>
<keyword evidence="3" id="KW-0675">Receptor</keyword>
<comment type="caution">
    <text evidence="6">The sequence shown here is derived from an EMBL/GenBank/DDBJ whole genome shotgun (WGS) entry which is preliminary data.</text>
</comment>
<dbReference type="PANTHER" id="PTHR24243">
    <property type="entry name" value="G-PROTEIN COUPLED RECEPTOR"/>
    <property type="match status" value="1"/>
</dbReference>
<evidence type="ECO:0000256" key="1">
    <source>
        <dbReference type="ARBA" id="ARBA00004141"/>
    </source>
</evidence>
<organism evidence="6 7">
    <name type="scientific">Pomacea canaliculata</name>
    <name type="common">Golden apple snail</name>
    <dbReference type="NCBI Taxonomy" id="400727"/>
    <lineage>
        <taxon>Eukaryota</taxon>
        <taxon>Metazoa</taxon>
        <taxon>Spiralia</taxon>
        <taxon>Lophotrochozoa</taxon>
        <taxon>Mollusca</taxon>
        <taxon>Gastropoda</taxon>
        <taxon>Caenogastropoda</taxon>
        <taxon>Architaenioglossa</taxon>
        <taxon>Ampullarioidea</taxon>
        <taxon>Ampullariidae</taxon>
        <taxon>Pomacea</taxon>
    </lineage>
</organism>
<dbReference type="GO" id="GO:0005886">
    <property type="term" value="C:plasma membrane"/>
    <property type="evidence" value="ECO:0007669"/>
    <property type="project" value="TreeGrafter"/>
</dbReference>
<dbReference type="EMBL" id="PZQS01000012">
    <property type="protein sequence ID" value="PVD21458.1"/>
    <property type="molecule type" value="Genomic_DNA"/>
</dbReference>
<reference evidence="6 7" key="1">
    <citation type="submission" date="2018-04" db="EMBL/GenBank/DDBJ databases">
        <title>The genome of golden apple snail Pomacea canaliculata provides insight into stress tolerance and invasive adaptation.</title>
        <authorList>
            <person name="Liu C."/>
            <person name="Liu B."/>
            <person name="Ren Y."/>
            <person name="Zhang Y."/>
            <person name="Wang H."/>
            <person name="Li S."/>
            <person name="Jiang F."/>
            <person name="Yin L."/>
            <person name="Zhang G."/>
            <person name="Qian W."/>
            <person name="Fan W."/>
        </authorList>
    </citation>
    <scope>NUCLEOTIDE SEQUENCE [LARGE SCALE GENOMIC DNA]</scope>
    <source>
        <strain evidence="6">SZHN2017</strain>
        <tissue evidence="6">Muscle</tissue>
    </source>
</reference>
<dbReference type="PANTHER" id="PTHR24243:SF230">
    <property type="entry name" value="G-PROTEIN COUPLED RECEPTORS FAMILY 1 PROFILE DOMAIN-CONTAINING PROTEIN"/>
    <property type="match status" value="1"/>
</dbReference>
<comment type="subcellular location">
    <subcellularLocation>
        <location evidence="1">Membrane</location>
        <topology evidence="1">Multi-pass membrane protein</topology>
    </subcellularLocation>
</comment>
<proteinExistence type="predicted"/>
<sequence length="243" mass="26974">MQTAATSDVTWSMECVMHGNKTRVTVKTFLPWSNPANVINRNTYLLLVCLVDPLQLDVTVISDPCTGDKVLTLAFSQLYEDHNLVFDIVQGLGLTTISVLTFIVVSMATAGTVVGLNKFIRWRQTHGVVSTMDDHQRAVGRMLVVLSSVYIITASPNILLILACLLVEDLSYEGRFVNIFEASFCACRVLSVVNSSANFFVYLSRSARFRQELRSLVTNKGSICPQVNNKPRKHGEVHPRPVP</sequence>
<feature type="transmembrane region" description="Helical" evidence="5">
    <location>
        <begin position="88"/>
        <end position="116"/>
    </location>
</feature>
<keyword evidence="5" id="KW-0472">Membrane</keyword>
<evidence type="ECO:0000256" key="2">
    <source>
        <dbReference type="ARBA" id="ARBA00023040"/>
    </source>
</evidence>
<protein>
    <recommendedName>
        <fullName evidence="8">G-protein coupled receptors family 1 profile domain-containing protein</fullName>
    </recommendedName>
</protein>
<accession>A0A2T7NJX6</accession>
<dbReference type="Proteomes" id="UP000245119">
    <property type="component" value="Linkage Group LG12"/>
</dbReference>
<evidence type="ECO:0000256" key="4">
    <source>
        <dbReference type="ARBA" id="ARBA00023224"/>
    </source>
</evidence>
<gene>
    <name evidence="6" type="ORF">C0Q70_19631</name>
</gene>
<evidence type="ECO:0000256" key="5">
    <source>
        <dbReference type="SAM" id="Phobius"/>
    </source>
</evidence>
<feature type="transmembrane region" description="Helical" evidence="5">
    <location>
        <begin position="142"/>
        <end position="167"/>
    </location>
</feature>
<dbReference type="SUPFAM" id="SSF81321">
    <property type="entry name" value="Family A G protein-coupled receptor-like"/>
    <property type="match status" value="1"/>
</dbReference>
<evidence type="ECO:0000256" key="3">
    <source>
        <dbReference type="ARBA" id="ARBA00023170"/>
    </source>
</evidence>
<dbReference type="OrthoDB" id="6078591at2759"/>
<dbReference type="AlphaFoldDB" id="A0A2T7NJX6"/>
<feature type="transmembrane region" description="Helical" evidence="5">
    <location>
        <begin position="179"/>
        <end position="203"/>
    </location>
</feature>
<name>A0A2T7NJX6_POMCA</name>
<evidence type="ECO:0008006" key="8">
    <source>
        <dbReference type="Google" id="ProtNLM"/>
    </source>
</evidence>
<keyword evidence="2" id="KW-0297">G-protein coupled receptor</keyword>
<evidence type="ECO:0000313" key="7">
    <source>
        <dbReference type="Proteomes" id="UP000245119"/>
    </source>
</evidence>
<evidence type="ECO:0000313" key="6">
    <source>
        <dbReference type="EMBL" id="PVD21458.1"/>
    </source>
</evidence>